<dbReference type="EMBL" id="JAPDRK010000024">
    <property type="protein sequence ID" value="KAJ9602813.1"/>
    <property type="molecule type" value="Genomic_DNA"/>
</dbReference>
<accession>A0AA38WX84</accession>
<reference evidence="2" key="1">
    <citation type="submission" date="2022-10" db="EMBL/GenBank/DDBJ databases">
        <title>Culturing micro-colonial fungi from biological soil crusts in the Mojave desert and describing Neophaeococcomyces mojavensis, and introducing the new genera and species Taxawa tesnikishii.</title>
        <authorList>
            <person name="Kurbessoian T."/>
            <person name="Stajich J.E."/>
        </authorList>
    </citation>
    <scope>NUCLEOTIDE SEQUENCE</scope>
    <source>
        <strain evidence="2">TK_41</strain>
    </source>
</reference>
<evidence type="ECO:0000313" key="2">
    <source>
        <dbReference type="EMBL" id="KAJ9602813.1"/>
    </source>
</evidence>
<gene>
    <name evidence="2" type="ORF">H2200_012593</name>
</gene>
<name>A0AA38WX84_9EURO</name>
<keyword evidence="3" id="KW-1185">Reference proteome</keyword>
<evidence type="ECO:0000256" key="1">
    <source>
        <dbReference type="SAM" id="MobiDB-lite"/>
    </source>
</evidence>
<evidence type="ECO:0000313" key="3">
    <source>
        <dbReference type="Proteomes" id="UP001172673"/>
    </source>
</evidence>
<comment type="caution">
    <text evidence="2">The sequence shown here is derived from an EMBL/GenBank/DDBJ whole genome shotgun (WGS) entry which is preliminary data.</text>
</comment>
<feature type="region of interest" description="Disordered" evidence="1">
    <location>
        <begin position="18"/>
        <end position="37"/>
    </location>
</feature>
<dbReference type="Proteomes" id="UP001172673">
    <property type="component" value="Unassembled WGS sequence"/>
</dbReference>
<organism evidence="2 3">
    <name type="scientific">Cladophialophora chaetospira</name>
    <dbReference type="NCBI Taxonomy" id="386627"/>
    <lineage>
        <taxon>Eukaryota</taxon>
        <taxon>Fungi</taxon>
        <taxon>Dikarya</taxon>
        <taxon>Ascomycota</taxon>
        <taxon>Pezizomycotina</taxon>
        <taxon>Eurotiomycetes</taxon>
        <taxon>Chaetothyriomycetidae</taxon>
        <taxon>Chaetothyriales</taxon>
        <taxon>Herpotrichiellaceae</taxon>
        <taxon>Cladophialophora</taxon>
    </lineage>
</organism>
<proteinExistence type="predicted"/>
<protein>
    <submittedName>
        <fullName evidence="2">Uncharacterized protein</fullName>
    </submittedName>
</protein>
<dbReference type="AlphaFoldDB" id="A0AA38WX84"/>
<feature type="compositionally biased region" description="Polar residues" evidence="1">
    <location>
        <begin position="24"/>
        <end position="37"/>
    </location>
</feature>
<sequence length="117" mass="13009">MASDNAVQANRNLLSRLFRRGSKDNTTLPDTASTTSETTLVAQNEAMKPSSNQELASYDNLLAKADSMTEAEFKEYLQKHKEQSEAAARKEAGEGWIKKDEKGQYDVIPALHNFVSE</sequence>